<proteinExistence type="predicted"/>
<protein>
    <submittedName>
        <fullName evidence="1">Uncharacterized protein</fullName>
    </submittedName>
</protein>
<keyword evidence="2" id="KW-1185">Reference proteome</keyword>
<dbReference type="RefSeq" id="XP_007677449.1">
    <property type="nucleotide sequence ID" value="XM_007679259.1"/>
</dbReference>
<evidence type="ECO:0000313" key="2">
    <source>
        <dbReference type="Proteomes" id="UP000011761"/>
    </source>
</evidence>
<sequence length="79" mass="8913">MRMELADNLDEGKCRTKKYDAPNCRTGSWHAARPVIQRSQRCFCCSTAETAVSSVSADFTFNDSGRLEIAELTRSVERH</sequence>
<dbReference type="HOGENOM" id="CLU_2605665_0_0_1"/>
<dbReference type="EMBL" id="KB445557">
    <property type="protein sequence ID" value="EMC95295.1"/>
    <property type="molecule type" value="Genomic_DNA"/>
</dbReference>
<name>M2N8Y5_BAUPA</name>
<dbReference type="Proteomes" id="UP000011761">
    <property type="component" value="Unassembled WGS sequence"/>
</dbReference>
<evidence type="ECO:0000313" key="1">
    <source>
        <dbReference type="EMBL" id="EMC95295.1"/>
    </source>
</evidence>
<dbReference type="GeneID" id="19112656"/>
<reference evidence="1 2" key="1">
    <citation type="journal article" date="2012" name="PLoS Pathog.">
        <title>Diverse lifestyles and strategies of plant pathogenesis encoded in the genomes of eighteen Dothideomycetes fungi.</title>
        <authorList>
            <person name="Ohm R.A."/>
            <person name="Feau N."/>
            <person name="Henrissat B."/>
            <person name="Schoch C.L."/>
            <person name="Horwitz B.A."/>
            <person name="Barry K.W."/>
            <person name="Condon B.J."/>
            <person name="Copeland A.C."/>
            <person name="Dhillon B."/>
            <person name="Glaser F."/>
            <person name="Hesse C.N."/>
            <person name="Kosti I."/>
            <person name="LaButti K."/>
            <person name="Lindquist E.A."/>
            <person name="Lucas S."/>
            <person name="Salamov A.A."/>
            <person name="Bradshaw R.E."/>
            <person name="Ciuffetti L."/>
            <person name="Hamelin R.C."/>
            <person name="Kema G.H.J."/>
            <person name="Lawrence C."/>
            <person name="Scott J.A."/>
            <person name="Spatafora J.W."/>
            <person name="Turgeon B.G."/>
            <person name="de Wit P.J.G.M."/>
            <person name="Zhong S."/>
            <person name="Goodwin S.B."/>
            <person name="Grigoriev I.V."/>
        </authorList>
    </citation>
    <scope>NUCLEOTIDE SEQUENCE [LARGE SCALE GENOMIC DNA]</scope>
    <source>
        <strain evidence="1 2">UAMH 10762</strain>
    </source>
</reference>
<accession>M2N8Y5</accession>
<dbReference type="AlphaFoldDB" id="M2N8Y5"/>
<gene>
    <name evidence="1" type="ORF">BAUCODRAFT_35282</name>
</gene>
<organism evidence="1 2">
    <name type="scientific">Baudoinia panamericana (strain UAMH 10762)</name>
    <name type="common">Angels' share fungus</name>
    <name type="synonym">Baudoinia compniacensis (strain UAMH 10762)</name>
    <dbReference type="NCBI Taxonomy" id="717646"/>
    <lineage>
        <taxon>Eukaryota</taxon>
        <taxon>Fungi</taxon>
        <taxon>Dikarya</taxon>
        <taxon>Ascomycota</taxon>
        <taxon>Pezizomycotina</taxon>
        <taxon>Dothideomycetes</taxon>
        <taxon>Dothideomycetidae</taxon>
        <taxon>Mycosphaerellales</taxon>
        <taxon>Teratosphaeriaceae</taxon>
        <taxon>Baudoinia</taxon>
    </lineage>
</organism>
<dbReference type="KEGG" id="bcom:BAUCODRAFT_35282"/>